<name>A0A2S9YWA3_9BACT</name>
<dbReference type="EMBL" id="PVNL01000026">
    <property type="protein sequence ID" value="PRQ09376.1"/>
    <property type="molecule type" value="Genomic_DNA"/>
</dbReference>
<accession>A0A2S9YWA3</accession>
<feature type="region of interest" description="Disordered" evidence="1">
    <location>
        <begin position="1"/>
        <end position="34"/>
    </location>
</feature>
<protein>
    <submittedName>
        <fullName evidence="2">Uncharacterized protein</fullName>
    </submittedName>
</protein>
<evidence type="ECO:0000256" key="1">
    <source>
        <dbReference type="SAM" id="MobiDB-lite"/>
    </source>
</evidence>
<comment type="caution">
    <text evidence="2">The sequence shown here is derived from an EMBL/GenBank/DDBJ whole genome shotgun (WGS) entry which is preliminary data.</text>
</comment>
<organism evidence="2 3">
    <name type="scientific">Enhygromyxa salina</name>
    <dbReference type="NCBI Taxonomy" id="215803"/>
    <lineage>
        <taxon>Bacteria</taxon>
        <taxon>Pseudomonadati</taxon>
        <taxon>Myxococcota</taxon>
        <taxon>Polyangia</taxon>
        <taxon>Nannocystales</taxon>
        <taxon>Nannocystaceae</taxon>
        <taxon>Enhygromyxa</taxon>
    </lineage>
</organism>
<dbReference type="AlphaFoldDB" id="A0A2S9YWA3"/>
<dbReference type="RefSeq" id="WP_106087968.1">
    <property type="nucleotide sequence ID" value="NZ_PVNL01000026.1"/>
</dbReference>
<evidence type="ECO:0000313" key="3">
    <source>
        <dbReference type="Proteomes" id="UP000238823"/>
    </source>
</evidence>
<dbReference type="Proteomes" id="UP000238823">
    <property type="component" value="Unassembled WGS sequence"/>
</dbReference>
<proteinExistence type="predicted"/>
<evidence type="ECO:0000313" key="2">
    <source>
        <dbReference type="EMBL" id="PRQ09376.1"/>
    </source>
</evidence>
<gene>
    <name evidence="2" type="ORF">ENSA7_09030</name>
</gene>
<feature type="compositionally biased region" description="Low complexity" evidence="1">
    <location>
        <begin position="1"/>
        <end position="12"/>
    </location>
</feature>
<sequence length="538" mass="56491">MASSGGDDGSASETHSSDGETGKDGDGDAAGPPRILVAVERPVASSPTPPSQVDIYAVDFDAPDPTAELVTELGSGYWVGYAKWFEGHGQVLQADSQAKLVRWDDGEFVATPLAPDSALGRVKNLAFADDGSAALIQLSSNFELVPEEPVSCSLLWVGYDDVRQPVASVELQPELDTCYETQRLPESVLAPTGELAAWLVRFNDQVELRVATIEGSPGPVEILAVGTSGEGLFLDADKLGVSLDLDDDGSTELLIFDPDNLDAGPTVYPFQGPSTYARWSAARDWAVYRHDAGSLYMGFAGVVASEPVPLVGPEVAEGYGEWITGDGDVRIVYAAPAVEPGGDPIPNRGLADIEIGPDGPGPATPVTVPLADDDAIRSATHRDATAASIYELRPEPPSTGPLVIAVLDSGPEPLDARVYEIDSLQHNYVDWAPGASRRFLVIELQPHYRVSVVDVDAAEPWGDVLAELSVDGLEITGAGWSAGGEHALLRVRGHAGPGGGGGMDSIARVPVGGGEAEVVFGIEGTYIDSWWTVYADAP</sequence>
<feature type="compositionally biased region" description="Basic and acidic residues" evidence="1">
    <location>
        <begin position="15"/>
        <end position="26"/>
    </location>
</feature>
<reference evidence="2 3" key="1">
    <citation type="submission" date="2018-03" db="EMBL/GenBank/DDBJ databases">
        <title>Draft Genome Sequences of the Obligatory Marine Myxobacteria Enhygromyxa salina SWB007.</title>
        <authorList>
            <person name="Poehlein A."/>
            <person name="Moghaddam J.A."/>
            <person name="Harms H."/>
            <person name="Alanjari M."/>
            <person name="Koenig G.M."/>
            <person name="Daniel R."/>
            <person name="Schaeberle T.F."/>
        </authorList>
    </citation>
    <scope>NUCLEOTIDE SEQUENCE [LARGE SCALE GENOMIC DNA]</scope>
    <source>
        <strain evidence="2 3">SWB007</strain>
    </source>
</reference>